<dbReference type="PANTHER" id="PTHR37951:SF1">
    <property type="entry name" value="TYPE VI SECRETION SYSTEM COMPONENT TSSA1"/>
    <property type="match status" value="1"/>
</dbReference>
<feature type="domain" description="ImpA N-terminal" evidence="2">
    <location>
        <begin position="8"/>
        <end position="131"/>
    </location>
</feature>
<dbReference type="EMBL" id="JAADJT010000005">
    <property type="protein sequence ID" value="NGZ84932.1"/>
    <property type="molecule type" value="Genomic_DNA"/>
</dbReference>
<feature type="region of interest" description="Disordered" evidence="1">
    <location>
        <begin position="264"/>
        <end position="295"/>
    </location>
</feature>
<accession>A0ABX0FK88</accession>
<evidence type="ECO:0000259" key="2">
    <source>
        <dbReference type="Pfam" id="PF06812"/>
    </source>
</evidence>
<organism evidence="3 4">
    <name type="scientific">Duganella aceris</name>
    <dbReference type="NCBI Taxonomy" id="2703883"/>
    <lineage>
        <taxon>Bacteria</taxon>
        <taxon>Pseudomonadati</taxon>
        <taxon>Pseudomonadota</taxon>
        <taxon>Betaproteobacteria</taxon>
        <taxon>Burkholderiales</taxon>
        <taxon>Oxalobacteraceae</taxon>
        <taxon>Telluria group</taxon>
        <taxon>Duganella</taxon>
    </lineage>
</organism>
<dbReference type="PANTHER" id="PTHR37951">
    <property type="entry name" value="CYTOPLASMIC PROTEIN-RELATED"/>
    <property type="match status" value="1"/>
</dbReference>
<proteinExistence type="predicted"/>
<dbReference type="InterPro" id="IPR010657">
    <property type="entry name" value="ImpA_N"/>
</dbReference>
<dbReference type="Proteomes" id="UP000666369">
    <property type="component" value="Unassembled WGS sequence"/>
</dbReference>
<protein>
    <submittedName>
        <fullName evidence="3">Type VI secretion system protein TssA</fullName>
    </submittedName>
</protein>
<dbReference type="NCBIfam" id="TIGR03363">
    <property type="entry name" value="VI_chp_8"/>
    <property type="match status" value="1"/>
</dbReference>
<feature type="region of interest" description="Disordered" evidence="1">
    <location>
        <begin position="154"/>
        <end position="178"/>
    </location>
</feature>
<evidence type="ECO:0000256" key="1">
    <source>
        <dbReference type="SAM" id="MobiDB-lite"/>
    </source>
</evidence>
<sequence length="388" mass="40758">MYSAQELLEPISDGQPAGADLSFSPDLDAIALARKFDDPSLDQGEWVTDLKEADWPFVVARCTALLAEKSKDLRLAVWLTEAGARVHDLRGLGEGYLLLAGLCDQYWERGLYPLDEDGDNDQRVGNLSWILARTPALVREIGLTENGDYSTIDFESSRRRASSNNEEQQNRAPKLADMETAKRNNSAQFKTALRADAQFCIDALQQLERVCDTRLGNDSPGFSSARDALQTLLHTLPAPAGANGAGAPGADNGAAYGTLGGAGHGGGTAHGASAGHGGVTHGGGAGHDGGSGDVGGAGYDDGAAYGHGQAPMGAPSRPGVIQNRAQAVAQLRAVAEFFRATEPHSPASYFADKAAAAGEQNLVTWLRSVIKDEASLAHIEELLGVQPE</sequence>
<dbReference type="InterPro" id="IPR017740">
    <property type="entry name" value="TssA-like"/>
</dbReference>
<dbReference type="RefSeq" id="WP_166102814.1">
    <property type="nucleotide sequence ID" value="NZ_JAADJT010000005.1"/>
</dbReference>
<keyword evidence="4" id="KW-1185">Reference proteome</keyword>
<name>A0ABX0FK88_9BURK</name>
<comment type="caution">
    <text evidence="3">The sequence shown here is derived from an EMBL/GenBank/DDBJ whole genome shotgun (WGS) entry which is preliminary data.</text>
</comment>
<gene>
    <name evidence="3" type="primary">tssA</name>
    <name evidence="3" type="ORF">GW587_11790</name>
</gene>
<evidence type="ECO:0000313" key="3">
    <source>
        <dbReference type="EMBL" id="NGZ84932.1"/>
    </source>
</evidence>
<evidence type="ECO:0000313" key="4">
    <source>
        <dbReference type="Proteomes" id="UP000666369"/>
    </source>
</evidence>
<reference evidence="4" key="2">
    <citation type="submission" date="2023-07" db="EMBL/GenBank/DDBJ databases">
        <title>Duganella aceri sp. nov., isolated from tree sap.</title>
        <authorList>
            <person name="Kim I.S."/>
        </authorList>
    </citation>
    <scope>NUCLEOTIDE SEQUENCE [LARGE SCALE GENOMIC DNA]</scope>
    <source>
        <strain evidence="4">SAP-35</strain>
    </source>
</reference>
<dbReference type="Pfam" id="PF06812">
    <property type="entry name" value="ImpA_N"/>
    <property type="match status" value="1"/>
</dbReference>
<reference evidence="3 4" key="1">
    <citation type="submission" date="2020-01" db="EMBL/GenBank/DDBJ databases">
        <authorList>
            <person name="Lee S.D."/>
        </authorList>
    </citation>
    <scope>NUCLEOTIDE SEQUENCE [LARGE SCALE GENOMIC DNA]</scope>
    <source>
        <strain evidence="3 4">SAP-35</strain>
    </source>
</reference>